<sequence length="729" mass="83051">MSKLPDLLLHLRRSHGDGVATRDDFDLCGLKVNFKDLCLLSDDLFKLLHVKFEIFFSVLRDLSESGSRQVPELHSKLWKIVKDLTLVLRSCLIILTLLESEQQSLLKKCCYICQILKIFSSTDVNGRNGRTQITFENLASCEFSASSAQHSISFSFELCDRCRPFLCSVLEAFADECLKHPSLRKYIMYVESSYSIIEKNSTFHLNHGYIASVLEIVSAHFLLSVSDEQALENFFSRLLLPCGKDSRDLELSLEASMSLLLNPILLSAPKMFQAHLISLVSEAVGSVLPSQNLISDRLLDRYLTAFERSIILYSMHASSLQTDGPCLGLKCSDQYYLLGKSQITFEAYIQHVTKNKLEHLVSKLDGSWDSYHCKMSSKTEANLLTEYISFMKESQHIFPDSCRTTIVSFMECIICRTFSENAAGDEFYTKNNSSAQDISLLTSILKLMSVSLIQATLCLSRGSNSGCLKTLQNASLSKKYDFLINTISRFQQCNMCLPIQNILSDVMKSHLARHKRSKSILLHFSGLLSSSFIHGFDILAKACISVIMALMYLFIFEEGDLIALGSLKDLPLQSLPSEMPLAKSREAVGNRTSYKVASEFHKIWARHFRMNSPSSFRHGIQDNEAESSLIEPILNPFSYGSEEETCSGEVFLECLFEKSRRCDYADLVDFIECKRGKDYHGWLKNREKYRRWKHNKVDNMRKKKKKMLWKVLSGSKTSSSKDKMKRRKW</sequence>
<evidence type="ECO:0000259" key="1">
    <source>
        <dbReference type="Pfam" id="PF25104"/>
    </source>
</evidence>
<reference evidence="2" key="1">
    <citation type="submission" date="2023-10" db="EMBL/GenBank/DDBJ databases">
        <title>Chromosome-level genome of the transformable northern wattle, Acacia crassicarpa.</title>
        <authorList>
            <person name="Massaro I."/>
            <person name="Sinha N.R."/>
            <person name="Poethig S."/>
            <person name="Leichty A.R."/>
        </authorList>
    </citation>
    <scope>NUCLEOTIDE SEQUENCE</scope>
    <source>
        <strain evidence="2">Acra3RX</strain>
        <tissue evidence="2">Leaf</tissue>
    </source>
</reference>
<dbReference type="Pfam" id="PF25104">
    <property type="entry name" value="DUF7812"/>
    <property type="match status" value="1"/>
</dbReference>
<keyword evidence="3" id="KW-1185">Reference proteome</keyword>
<dbReference type="PANTHER" id="PTHR36786">
    <property type="entry name" value="2-ISOPROPYLMALATE SYNTHASE"/>
    <property type="match status" value="1"/>
</dbReference>
<accession>A0AAE1MZE8</accession>
<dbReference type="EMBL" id="JAWXYG010000002">
    <property type="protein sequence ID" value="KAK4280042.1"/>
    <property type="molecule type" value="Genomic_DNA"/>
</dbReference>
<comment type="caution">
    <text evidence="2">The sequence shown here is derived from an EMBL/GenBank/DDBJ whole genome shotgun (WGS) entry which is preliminary data.</text>
</comment>
<dbReference type="Proteomes" id="UP001293593">
    <property type="component" value="Unassembled WGS sequence"/>
</dbReference>
<dbReference type="PANTHER" id="PTHR36786:SF1">
    <property type="entry name" value="2-ISOPROPYLMALATE SYNTHASE"/>
    <property type="match status" value="1"/>
</dbReference>
<dbReference type="AlphaFoldDB" id="A0AAE1MZE8"/>
<gene>
    <name evidence="2" type="ORF">QN277_011718</name>
</gene>
<proteinExistence type="predicted"/>
<feature type="domain" description="DUF7812" evidence="1">
    <location>
        <begin position="86"/>
        <end position="564"/>
    </location>
</feature>
<dbReference type="InterPro" id="IPR056714">
    <property type="entry name" value="DUF7812"/>
</dbReference>
<protein>
    <recommendedName>
        <fullName evidence="1">DUF7812 domain-containing protein</fullName>
    </recommendedName>
</protein>
<evidence type="ECO:0000313" key="2">
    <source>
        <dbReference type="EMBL" id="KAK4280042.1"/>
    </source>
</evidence>
<name>A0AAE1MZE8_9FABA</name>
<organism evidence="2 3">
    <name type="scientific">Acacia crassicarpa</name>
    <name type="common">northern wattle</name>
    <dbReference type="NCBI Taxonomy" id="499986"/>
    <lineage>
        <taxon>Eukaryota</taxon>
        <taxon>Viridiplantae</taxon>
        <taxon>Streptophyta</taxon>
        <taxon>Embryophyta</taxon>
        <taxon>Tracheophyta</taxon>
        <taxon>Spermatophyta</taxon>
        <taxon>Magnoliopsida</taxon>
        <taxon>eudicotyledons</taxon>
        <taxon>Gunneridae</taxon>
        <taxon>Pentapetalae</taxon>
        <taxon>rosids</taxon>
        <taxon>fabids</taxon>
        <taxon>Fabales</taxon>
        <taxon>Fabaceae</taxon>
        <taxon>Caesalpinioideae</taxon>
        <taxon>mimosoid clade</taxon>
        <taxon>Acacieae</taxon>
        <taxon>Acacia</taxon>
    </lineage>
</organism>
<evidence type="ECO:0000313" key="3">
    <source>
        <dbReference type="Proteomes" id="UP001293593"/>
    </source>
</evidence>